<dbReference type="PANTHER" id="PTHR46401:SF2">
    <property type="entry name" value="GLYCOSYLTRANSFERASE WBBK-RELATED"/>
    <property type="match status" value="1"/>
</dbReference>
<dbReference type="Gene3D" id="3.40.50.2000">
    <property type="entry name" value="Glycogen Phosphorylase B"/>
    <property type="match status" value="2"/>
</dbReference>
<dbReference type="InterPro" id="IPR028098">
    <property type="entry name" value="Glyco_trans_4-like_N"/>
</dbReference>
<sequence>MRILVSPPMRFGKDFTGAARRTLEIYSRIGEEVYLCVDSNTLQYVDEEIKPLLSSLKLVKSDSTSGGFGYIIRGFLNCLSQARKVDVILSYSEYSLSVIYSYFLSLFSGKPLIIFVHHVTEELRGNSKYSFLLKRAFKRSKGIICLDNPEVKEELEKMFGKGKKIVTSTNGVNVDQYYTSDEKMCDGLFIGDYGERKGVKYLREIWNLVNEKGNFKLCILGRKWEGKELPKNSVYLGFVPEREKRDILAKSKVFVFPSVYEGFSLVVAEALASYLPVITWDLSWNKRFERGIIKVKFADTSSFAEKILFLLMNEKIRKKLGFEGKEFAKNLSWEKASEIEKKALIELLS</sequence>
<dbReference type="EMBL" id="CP146016">
    <property type="protein sequence ID" value="WWQ59467.1"/>
    <property type="molecule type" value="Genomic_DNA"/>
</dbReference>
<dbReference type="EC" id="2.4.-.-" evidence="3"/>
<evidence type="ECO:0000259" key="2">
    <source>
        <dbReference type="Pfam" id="PF13439"/>
    </source>
</evidence>
<accession>A0AAX4KY02</accession>
<dbReference type="RefSeq" id="WP_338598640.1">
    <property type="nucleotide sequence ID" value="NZ_CP146016.1"/>
</dbReference>
<evidence type="ECO:0000313" key="4">
    <source>
        <dbReference type="Proteomes" id="UP001432202"/>
    </source>
</evidence>
<organism evidence="3 4">
    <name type="scientific">Sulfolobus tengchongensis</name>
    <dbReference type="NCBI Taxonomy" id="207809"/>
    <lineage>
        <taxon>Archaea</taxon>
        <taxon>Thermoproteota</taxon>
        <taxon>Thermoprotei</taxon>
        <taxon>Sulfolobales</taxon>
        <taxon>Sulfolobaceae</taxon>
        <taxon>Sulfolobus</taxon>
    </lineage>
</organism>
<proteinExistence type="predicted"/>
<keyword evidence="3" id="KW-0328">Glycosyltransferase</keyword>
<dbReference type="GO" id="GO:0016757">
    <property type="term" value="F:glycosyltransferase activity"/>
    <property type="evidence" value="ECO:0007669"/>
    <property type="project" value="UniProtKB-KW"/>
</dbReference>
<dbReference type="Pfam" id="PF13439">
    <property type="entry name" value="Glyco_transf_4"/>
    <property type="match status" value="1"/>
</dbReference>
<reference evidence="3 4" key="1">
    <citation type="submission" date="2024-02" db="EMBL/GenBank/DDBJ databases">
        <title>STSV induces naive adaptation in Sulfolobus.</title>
        <authorList>
            <person name="Xiang X."/>
            <person name="Song M."/>
        </authorList>
    </citation>
    <scope>NUCLEOTIDE SEQUENCE [LARGE SCALE GENOMIC DNA]</scope>
    <source>
        <strain evidence="3 4">RT2</strain>
    </source>
</reference>
<dbReference type="PANTHER" id="PTHR46401">
    <property type="entry name" value="GLYCOSYLTRANSFERASE WBBK-RELATED"/>
    <property type="match status" value="1"/>
</dbReference>
<keyword evidence="4" id="KW-1185">Reference proteome</keyword>
<keyword evidence="1 3" id="KW-0808">Transferase</keyword>
<gene>
    <name evidence="3" type="ORF">V6M85_08130</name>
</gene>
<dbReference type="Pfam" id="PF13692">
    <property type="entry name" value="Glyco_trans_1_4"/>
    <property type="match status" value="1"/>
</dbReference>
<dbReference type="CDD" id="cd03801">
    <property type="entry name" value="GT4_PimA-like"/>
    <property type="match status" value="1"/>
</dbReference>
<dbReference type="GeneID" id="89336728"/>
<name>A0AAX4KY02_9CREN</name>
<protein>
    <submittedName>
        <fullName evidence="3">Glycosyltransferase family 4 protein</fullName>
        <ecNumber evidence="3">2.4.-.-</ecNumber>
    </submittedName>
</protein>
<evidence type="ECO:0000313" key="3">
    <source>
        <dbReference type="EMBL" id="WWQ59467.1"/>
    </source>
</evidence>
<dbReference type="SUPFAM" id="SSF53756">
    <property type="entry name" value="UDP-Glycosyltransferase/glycogen phosphorylase"/>
    <property type="match status" value="1"/>
</dbReference>
<dbReference type="AlphaFoldDB" id="A0AAX4KY02"/>
<evidence type="ECO:0000256" key="1">
    <source>
        <dbReference type="ARBA" id="ARBA00022679"/>
    </source>
</evidence>
<dbReference type="Proteomes" id="UP001432202">
    <property type="component" value="Chromosome"/>
</dbReference>
<feature type="domain" description="Glycosyltransferase subfamily 4-like N-terminal" evidence="2">
    <location>
        <begin position="79"/>
        <end position="175"/>
    </location>
</feature>